<name>A0A820MJF2_9BILA</name>
<sequence length="26" mass="2985">MSESYPQPPAYDEINRTFIPESSDPN</sequence>
<gene>
    <name evidence="2" type="ORF">JBS370_LOCUS42615</name>
</gene>
<feature type="region of interest" description="Disordered" evidence="1">
    <location>
        <begin position="1"/>
        <end position="26"/>
    </location>
</feature>
<evidence type="ECO:0000313" key="3">
    <source>
        <dbReference type="Proteomes" id="UP000663836"/>
    </source>
</evidence>
<dbReference type="EMBL" id="CAJOBD010058063">
    <property type="protein sequence ID" value="CAF4373600.1"/>
    <property type="molecule type" value="Genomic_DNA"/>
</dbReference>
<feature type="non-terminal residue" evidence="2">
    <location>
        <position position="26"/>
    </location>
</feature>
<evidence type="ECO:0000313" key="2">
    <source>
        <dbReference type="EMBL" id="CAF4373600.1"/>
    </source>
</evidence>
<accession>A0A820MJF2</accession>
<dbReference type="Proteomes" id="UP000663836">
    <property type="component" value="Unassembled WGS sequence"/>
</dbReference>
<comment type="caution">
    <text evidence="2">The sequence shown here is derived from an EMBL/GenBank/DDBJ whole genome shotgun (WGS) entry which is preliminary data.</text>
</comment>
<proteinExistence type="predicted"/>
<dbReference type="AlphaFoldDB" id="A0A820MJF2"/>
<evidence type="ECO:0000256" key="1">
    <source>
        <dbReference type="SAM" id="MobiDB-lite"/>
    </source>
</evidence>
<protein>
    <submittedName>
        <fullName evidence="2">Uncharacterized protein</fullName>
    </submittedName>
</protein>
<organism evidence="2 3">
    <name type="scientific">Rotaria sordida</name>
    <dbReference type="NCBI Taxonomy" id="392033"/>
    <lineage>
        <taxon>Eukaryota</taxon>
        <taxon>Metazoa</taxon>
        <taxon>Spiralia</taxon>
        <taxon>Gnathifera</taxon>
        <taxon>Rotifera</taxon>
        <taxon>Eurotatoria</taxon>
        <taxon>Bdelloidea</taxon>
        <taxon>Philodinida</taxon>
        <taxon>Philodinidae</taxon>
        <taxon>Rotaria</taxon>
    </lineage>
</organism>
<reference evidence="2" key="1">
    <citation type="submission" date="2021-02" db="EMBL/GenBank/DDBJ databases">
        <authorList>
            <person name="Nowell W R."/>
        </authorList>
    </citation>
    <scope>NUCLEOTIDE SEQUENCE</scope>
</reference>